<dbReference type="EMBL" id="AEDD01000008">
    <property type="protein sequence ID" value="EFM10069.1"/>
    <property type="molecule type" value="Genomic_DNA"/>
</dbReference>
<dbReference type="STRING" id="717606.PaecuDRAFT_3028"/>
<proteinExistence type="predicted"/>
<accession>E0IBI9</accession>
<keyword evidence="1" id="KW-0472">Membrane</keyword>
<dbReference type="eggNOG" id="COG1266">
    <property type="taxonomic scope" value="Bacteria"/>
</dbReference>
<dbReference type="AlphaFoldDB" id="E0IBI9"/>
<feature type="transmembrane region" description="Helical" evidence="1">
    <location>
        <begin position="181"/>
        <end position="202"/>
    </location>
</feature>
<evidence type="ECO:0000313" key="4">
    <source>
        <dbReference type="Proteomes" id="UP000005387"/>
    </source>
</evidence>
<dbReference type="Proteomes" id="UP000005387">
    <property type="component" value="Unassembled WGS sequence"/>
</dbReference>
<feature type="transmembrane region" description="Helical" evidence="1">
    <location>
        <begin position="33"/>
        <end position="56"/>
    </location>
</feature>
<dbReference type="PANTHER" id="PTHR36435:SF1">
    <property type="entry name" value="CAAX AMINO TERMINAL PROTEASE FAMILY PROTEIN"/>
    <property type="match status" value="1"/>
</dbReference>
<gene>
    <name evidence="3" type="ORF">PaecuDRAFT_3028</name>
</gene>
<dbReference type="OrthoDB" id="2583547at2"/>
<keyword evidence="1" id="KW-0812">Transmembrane</keyword>
<sequence length="223" mass="25764">MEFYVYAFILILLPIFNYYRTKKQQAGAASKEHGYLLMHLIYWATLLWIVCVSPLGELFWPATTVTFALLWRIVLWILIGYVTLTTIVPLALMPYNQQFKEMVRSHYDDRLYPTTTSQQIQFAFVTLTVGICEEIIYRGFMYHSFIDQFALSPTMSYLITSVLFGASHFMQGLRGISNSVMFGLIMGYLCMVTGSLLLPIIIHTAYNLRAIYIARVTVQRTEI</sequence>
<evidence type="ECO:0000256" key="1">
    <source>
        <dbReference type="SAM" id="Phobius"/>
    </source>
</evidence>
<dbReference type="GO" id="GO:0080120">
    <property type="term" value="P:CAAX-box protein maturation"/>
    <property type="evidence" value="ECO:0007669"/>
    <property type="project" value="UniProtKB-ARBA"/>
</dbReference>
<dbReference type="GO" id="GO:0004175">
    <property type="term" value="F:endopeptidase activity"/>
    <property type="evidence" value="ECO:0007669"/>
    <property type="project" value="UniProtKB-ARBA"/>
</dbReference>
<evidence type="ECO:0000313" key="3">
    <source>
        <dbReference type="EMBL" id="EFM10069.1"/>
    </source>
</evidence>
<evidence type="ECO:0000259" key="2">
    <source>
        <dbReference type="Pfam" id="PF02517"/>
    </source>
</evidence>
<organism evidence="3 4">
    <name type="scientific">Paenibacillus curdlanolyticus YK9</name>
    <dbReference type="NCBI Taxonomy" id="717606"/>
    <lineage>
        <taxon>Bacteria</taxon>
        <taxon>Bacillati</taxon>
        <taxon>Bacillota</taxon>
        <taxon>Bacilli</taxon>
        <taxon>Bacillales</taxon>
        <taxon>Paenibacillaceae</taxon>
        <taxon>Paenibacillus</taxon>
    </lineage>
</organism>
<feature type="transmembrane region" description="Helical" evidence="1">
    <location>
        <begin position="68"/>
        <end position="92"/>
    </location>
</feature>
<dbReference type="InterPro" id="IPR052710">
    <property type="entry name" value="CAAX_protease"/>
</dbReference>
<dbReference type="PANTHER" id="PTHR36435">
    <property type="entry name" value="SLR1288 PROTEIN"/>
    <property type="match status" value="1"/>
</dbReference>
<dbReference type="RefSeq" id="WP_006039016.1">
    <property type="nucleotide sequence ID" value="NZ_AEDD01000008.1"/>
</dbReference>
<dbReference type="InterPro" id="IPR003675">
    <property type="entry name" value="Rce1/LyrA-like_dom"/>
</dbReference>
<protein>
    <submittedName>
        <fullName evidence="3">Abortive infection protein</fullName>
    </submittedName>
</protein>
<feature type="transmembrane region" description="Helical" evidence="1">
    <location>
        <begin position="6"/>
        <end position="21"/>
    </location>
</feature>
<keyword evidence="1" id="KW-1133">Transmembrane helix</keyword>
<name>E0IBI9_9BACL</name>
<dbReference type="Pfam" id="PF02517">
    <property type="entry name" value="Rce1-like"/>
    <property type="match status" value="1"/>
</dbReference>
<feature type="domain" description="CAAX prenyl protease 2/Lysostaphin resistance protein A-like" evidence="2">
    <location>
        <begin position="120"/>
        <end position="208"/>
    </location>
</feature>
<feature type="transmembrane region" description="Helical" evidence="1">
    <location>
        <begin position="149"/>
        <end position="169"/>
    </location>
</feature>
<keyword evidence="4" id="KW-1185">Reference proteome</keyword>
<reference evidence="3 4" key="1">
    <citation type="submission" date="2010-07" db="EMBL/GenBank/DDBJ databases">
        <title>The draft genome of Paenibacillus curdlanolyticus YK9.</title>
        <authorList>
            <consortium name="US DOE Joint Genome Institute (JGI-PGF)"/>
            <person name="Lucas S."/>
            <person name="Copeland A."/>
            <person name="Lapidus A."/>
            <person name="Cheng J.-F."/>
            <person name="Bruce D."/>
            <person name="Goodwin L."/>
            <person name="Pitluck S."/>
            <person name="Land M.L."/>
            <person name="Hauser L."/>
            <person name="Chang Y.-J."/>
            <person name="Jeffries C."/>
            <person name="Anderson I.J."/>
            <person name="Johnson E."/>
            <person name="Loganathan U."/>
            <person name="Mulhopadhyay B."/>
            <person name="Kyrpides N."/>
            <person name="Woyke T.J."/>
        </authorList>
    </citation>
    <scope>NUCLEOTIDE SEQUENCE [LARGE SCALE GENOMIC DNA]</scope>
    <source>
        <strain evidence="3 4">YK9</strain>
    </source>
</reference>